<proteinExistence type="predicted"/>
<comment type="caution">
    <text evidence="1">The sequence shown here is derived from an EMBL/GenBank/DDBJ whole genome shotgun (WGS) entry which is preliminary data.</text>
</comment>
<organism evidence="1 2">
    <name type="scientific">Meloidogyne enterolobii</name>
    <name type="common">Root-knot nematode worm</name>
    <name type="synonym">Meloidogyne mayaguensis</name>
    <dbReference type="NCBI Taxonomy" id="390850"/>
    <lineage>
        <taxon>Eukaryota</taxon>
        <taxon>Metazoa</taxon>
        <taxon>Ecdysozoa</taxon>
        <taxon>Nematoda</taxon>
        <taxon>Chromadorea</taxon>
        <taxon>Rhabditida</taxon>
        <taxon>Tylenchina</taxon>
        <taxon>Tylenchomorpha</taxon>
        <taxon>Tylenchoidea</taxon>
        <taxon>Meloidogynidae</taxon>
        <taxon>Meloidogyninae</taxon>
        <taxon>Meloidogyne</taxon>
    </lineage>
</organism>
<sequence length="93" mass="10421">MLVAKTDDQNNNINNNIDCSQSVISTIGGMTSSEVVTSSTSGDPSTFQCIFLKFWVGRYVSNSRKYSILFWIINECVYALYNSGTFLIYVKPI</sequence>
<reference evidence="1" key="1">
    <citation type="submission" date="2023-11" db="EMBL/GenBank/DDBJ databases">
        <authorList>
            <person name="Poullet M."/>
        </authorList>
    </citation>
    <scope>NUCLEOTIDE SEQUENCE</scope>
    <source>
        <strain evidence="1">E1834</strain>
    </source>
</reference>
<evidence type="ECO:0000313" key="2">
    <source>
        <dbReference type="Proteomes" id="UP001497535"/>
    </source>
</evidence>
<protein>
    <submittedName>
        <fullName evidence="1">Uncharacterized protein</fullName>
    </submittedName>
</protein>
<gene>
    <name evidence="1" type="ORF">MENTE1834_LOCUS47521</name>
</gene>
<name>A0ACB1B5F1_MELEN</name>
<evidence type="ECO:0000313" key="1">
    <source>
        <dbReference type="EMBL" id="CAK5123644.1"/>
    </source>
</evidence>
<keyword evidence="2" id="KW-1185">Reference proteome</keyword>
<accession>A0ACB1B5F1</accession>
<dbReference type="EMBL" id="CAVMJV010000195">
    <property type="protein sequence ID" value="CAK5123644.1"/>
    <property type="molecule type" value="Genomic_DNA"/>
</dbReference>
<dbReference type="Proteomes" id="UP001497535">
    <property type="component" value="Unassembled WGS sequence"/>
</dbReference>